<feature type="transmembrane region" description="Helical" evidence="5">
    <location>
        <begin position="323"/>
        <end position="342"/>
    </location>
</feature>
<keyword evidence="8" id="KW-1185">Reference proteome</keyword>
<name>A0ABW1X3E7_9ACTN</name>
<dbReference type="InterPro" id="IPR051533">
    <property type="entry name" value="WaaL-like"/>
</dbReference>
<feature type="transmembrane region" description="Helical" evidence="5">
    <location>
        <begin position="180"/>
        <end position="209"/>
    </location>
</feature>
<keyword evidence="7" id="KW-0436">Ligase</keyword>
<evidence type="ECO:0000256" key="3">
    <source>
        <dbReference type="ARBA" id="ARBA00022989"/>
    </source>
</evidence>
<feature type="domain" description="O-antigen ligase-related" evidence="6">
    <location>
        <begin position="181"/>
        <end position="305"/>
    </location>
</feature>
<evidence type="ECO:0000256" key="1">
    <source>
        <dbReference type="ARBA" id="ARBA00004141"/>
    </source>
</evidence>
<evidence type="ECO:0000256" key="5">
    <source>
        <dbReference type="SAM" id="Phobius"/>
    </source>
</evidence>
<proteinExistence type="predicted"/>
<protein>
    <submittedName>
        <fullName evidence="7">O-antigen ligase family protein</fullName>
    </submittedName>
</protein>
<reference evidence="8" key="1">
    <citation type="journal article" date="2019" name="Int. J. Syst. Evol. Microbiol.">
        <title>The Global Catalogue of Microorganisms (GCM) 10K type strain sequencing project: providing services to taxonomists for standard genome sequencing and annotation.</title>
        <authorList>
            <consortium name="The Broad Institute Genomics Platform"/>
            <consortium name="The Broad Institute Genome Sequencing Center for Infectious Disease"/>
            <person name="Wu L."/>
            <person name="Ma J."/>
        </authorList>
    </citation>
    <scope>NUCLEOTIDE SEQUENCE [LARGE SCALE GENOMIC DNA]</scope>
    <source>
        <strain evidence="8">CGMCC 1.15277</strain>
    </source>
</reference>
<keyword evidence="4 5" id="KW-0472">Membrane</keyword>
<feature type="transmembrane region" description="Helical" evidence="5">
    <location>
        <begin position="216"/>
        <end position="237"/>
    </location>
</feature>
<comment type="caution">
    <text evidence="7">The sequence shown here is derived from an EMBL/GenBank/DDBJ whole genome shotgun (WGS) entry which is preliminary data.</text>
</comment>
<evidence type="ECO:0000256" key="4">
    <source>
        <dbReference type="ARBA" id="ARBA00023136"/>
    </source>
</evidence>
<evidence type="ECO:0000313" key="8">
    <source>
        <dbReference type="Proteomes" id="UP001596266"/>
    </source>
</evidence>
<sequence length="379" mass="39884">MVDFSIAACFGILLASSWGRGFMWHGRVPPWIWFGVSAVVIDVAALTWWPVSKSYVTHRVDLLGLHGEHGPTSLISGLQWLVALFVLPTCMAALAPDKPRRLAQIISAWAWGVGVSCTVALLDSAGVTAISAGLIDVDYSGRQAGLGSHANSLGVSALLAFPIATWIARRHAKRGVLLQTLLVVGIVLSGSRGAQALLVVVMVGMALVLPHARRPLAILGLVALVAAPLAMQAIGGLETIQGTLLRFGNNEGGADSNAERTAVALQGLADFSQRPIFGVGLNQITYAHNIYLQMLSAGGVVLLTGILLLLASVVWEGIRSSELSVLGLYCVISVGIWIVLGLVENSLVDRFLYFPIGVIAGLSILRGQRARPSALGTLA</sequence>
<dbReference type="Proteomes" id="UP001596266">
    <property type="component" value="Unassembled WGS sequence"/>
</dbReference>
<accession>A0ABW1X3E7</accession>
<evidence type="ECO:0000313" key="7">
    <source>
        <dbReference type="EMBL" id="MFC6397846.1"/>
    </source>
</evidence>
<evidence type="ECO:0000256" key="2">
    <source>
        <dbReference type="ARBA" id="ARBA00022692"/>
    </source>
</evidence>
<dbReference type="Pfam" id="PF04932">
    <property type="entry name" value="Wzy_C"/>
    <property type="match status" value="1"/>
</dbReference>
<keyword evidence="3 5" id="KW-1133">Transmembrane helix</keyword>
<keyword evidence="2 5" id="KW-0812">Transmembrane</keyword>
<comment type="subcellular location">
    <subcellularLocation>
        <location evidence="1">Membrane</location>
        <topology evidence="1">Multi-pass membrane protein</topology>
    </subcellularLocation>
</comment>
<feature type="transmembrane region" description="Helical" evidence="5">
    <location>
        <begin position="290"/>
        <end position="311"/>
    </location>
</feature>
<dbReference type="InterPro" id="IPR007016">
    <property type="entry name" value="O-antigen_ligase-rel_domated"/>
</dbReference>
<dbReference type="EMBL" id="JBHSUA010000024">
    <property type="protein sequence ID" value="MFC6397846.1"/>
    <property type="molecule type" value="Genomic_DNA"/>
</dbReference>
<feature type="transmembrane region" description="Helical" evidence="5">
    <location>
        <begin position="72"/>
        <end position="96"/>
    </location>
</feature>
<dbReference type="PANTHER" id="PTHR37422:SF13">
    <property type="entry name" value="LIPOPOLYSACCHARIDE BIOSYNTHESIS PROTEIN PA4999-RELATED"/>
    <property type="match status" value="1"/>
</dbReference>
<organism evidence="7 8">
    <name type="scientific">Luteococcus sanguinis</name>
    <dbReference type="NCBI Taxonomy" id="174038"/>
    <lineage>
        <taxon>Bacteria</taxon>
        <taxon>Bacillati</taxon>
        <taxon>Actinomycetota</taxon>
        <taxon>Actinomycetes</taxon>
        <taxon>Propionibacteriales</taxon>
        <taxon>Propionibacteriaceae</taxon>
        <taxon>Luteococcus</taxon>
    </lineage>
</organism>
<feature type="transmembrane region" description="Helical" evidence="5">
    <location>
        <begin position="31"/>
        <end position="51"/>
    </location>
</feature>
<feature type="transmembrane region" description="Helical" evidence="5">
    <location>
        <begin position="146"/>
        <end position="168"/>
    </location>
</feature>
<gene>
    <name evidence="7" type="ORF">ACFP57_12755</name>
</gene>
<dbReference type="GO" id="GO:0016874">
    <property type="term" value="F:ligase activity"/>
    <property type="evidence" value="ECO:0007669"/>
    <property type="project" value="UniProtKB-KW"/>
</dbReference>
<dbReference type="PANTHER" id="PTHR37422">
    <property type="entry name" value="TEICHURONIC ACID BIOSYNTHESIS PROTEIN TUAE"/>
    <property type="match status" value="1"/>
</dbReference>
<evidence type="ECO:0000259" key="6">
    <source>
        <dbReference type="Pfam" id="PF04932"/>
    </source>
</evidence>
<feature type="transmembrane region" description="Helical" evidence="5">
    <location>
        <begin position="108"/>
        <end position="134"/>
    </location>
</feature>
<dbReference type="RefSeq" id="WP_343886944.1">
    <property type="nucleotide sequence ID" value="NZ_BAAAKI010000025.1"/>
</dbReference>
<feature type="transmembrane region" description="Helical" evidence="5">
    <location>
        <begin position="348"/>
        <end position="365"/>
    </location>
</feature>